<dbReference type="PANTHER" id="PTHR47219:SF9">
    <property type="entry name" value="GTPASE ACTIVATING PROTEIN AND CENTROSOME-ASSOCIATED, ISOFORM B"/>
    <property type="match status" value="1"/>
</dbReference>
<accession>A0A1Y1W5A4</accession>
<keyword evidence="3" id="KW-1185">Reference proteome</keyword>
<dbReference type="OrthoDB" id="159449at2759"/>
<dbReference type="Proteomes" id="UP000193922">
    <property type="component" value="Unassembled WGS sequence"/>
</dbReference>
<organism evidence="2 3">
    <name type="scientific">Linderina pennispora</name>
    <dbReference type="NCBI Taxonomy" id="61395"/>
    <lineage>
        <taxon>Eukaryota</taxon>
        <taxon>Fungi</taxon>
        <taxon>Fungi incertae sedis</taxon>
        <taxon>Zoopagomycota</taxon>
        <taxon>Kickxellomycotina</taxon>
        <taxon>Kickxellomycetes</taxon>
        <taxon>Kickxellales</taxon>
        <taxon>Kickxellaceae</taxon>
        <taxon>Linderina</taxon>
    </lineage>
</organism>
<proteinExistence type="predicted"/>
<dbReference type="FunFam" id="1.10.472.80:FF:000008">
    <property type="entry name" value="TBC1 domain family member 10A"/>
    <property type="match status" value="1"/>
</dbReference>
<dbReference type="Gene3D" id="1.10.472.80">
    <property type="entry name" value="Ypt/Rab-GAP domain of gyp1p, domain 3"/>
    <property type="match status" value="1"/>
</dbReference>
<feature type="domain" description="Rab-GAP TBC" evidence="1">
    <location>
        <begin position="29"/>
        <end position="215"/>
    </location>
</feature>
<dbReference type="FunFam" id="1.10.8.270:FF:000016">
    <property type="entry name" value="TBC1 domain family member 2A"/>
    <property type="match status" value="1"/>
</dbReference>
<dbReference type="SUPFAM" id="SSF47923">
    <property type="entry name" value="Ypt/Rab-GAP domain of gyp1p"/>
    <property type="match status" value="2"/>
</dbReference>
<dbReference type="PANTHER" id="PTHR47219">
    <property type="entry name" value="RAB GTPASE-ACTIVATING PROTEIN 1-LIKE"/>
    <property type="match status" value="1"/>
</dbReference>
<evidence type="ECO:0000259" key="1">
    <source>
        <dbReference type="PROSITE" id="PS50086"/>
    </source>
</evidence>
<dbReference type="Pfam" id="PF00566">
    <property type="entry name" value="RabGAP-TBC"/>
    <property type="match status" value="1"/>
</dbReference>
<protein>
    <submittedName>
        <fullName evidence="2">TBC-domain-containing protein</fullName>
    </submittedName>
</protein>
<reference evidence="2 3" key="1">
    <citation type="submission" date="2016-07" db="EMBL/GenBank/DDBJ databases">
        <title>Pervasive Adenine N6-methylation of Active Genes in Fungi.</title>
        <authorList>
            <consortium name="DOE Joint Genome Institute"/>
            <person name="Mondo S.J."/>
            <person name="Dannebaum R.O."/>
            <person name="Kuo R.C."/>
            <person name="Labutti K."/>
            <person name="Haridas S."/>
            <person name="Kuo A."/>
            <person name="Salamov A."/>
            <person name="Ahrendt S.R."/>
            <person name="Lipzen A."/>
            <person name="Sullivan W."/>
            <person name="Andreopoulos W.B."/>
            <person name="Clum A."/>
            <person name="Lindquist E."/>
            <person name="Daum C."/>
            <person name="Ramamoorthy G.K."/>
            <person name="Gryganskyi A."/>
            <person name="Culley D."/>
            <person name="Magnuson J.K."/>
            <person name="James T.Y."/>
            <person name="O'Malley M.A."/>
            <person name="Stajich J.E."/>
            <person name="Spatafora J.W."/>
            <person name="Visel A."/>
            <person name="Grigoriev I.V."/>
        </authorList>
    </citation>
    <scope>NUCLEOTIDE SEQUENCE [LARGE SCALE GENOMIC DNA]</scope>
    <source>
        <strain evidence="2 3">ATCC 12442</strain>
    </source>
</reference>
<sequence length="282" mass="31933">EAKWGALLRTLDASTMRGSRKIKQLVQAGLPMRLRSQIYYLLSGAPRLEKPHHYAALLAMGDLPIYDVIERDVPRCYPDHVMFADADGAGQRQLRRILRAYAHHNAKVGYCQGMGRLVGLFLIVGMSEERAFWALAATISNYIPRYYEPDLGGLRIHTAVFESLLRERCPQLYEHLAAQGCDALMYATPWFMTIFTLSLPWQSALRVWDWFLYRGPKALFRIALAIMDLASDYLLDACPTITEQLGFLLHIPPSLVDADALISAAINVKVSERHIERLTRSA</sequence>
<dbReference type="PROSITE" id="PS50086">
    <property type="entry name" value="TBC_RABGAP"/>
    <property type="match status" value="1"/>
</dbReference>
<dbReference type="Gene3D" id="1.10.8.270">
    <property type="entry name" value="putative rabgap domain of human tbc1 domain family member 14 like domains"/>
    <property type="match status" value="1"/>
</dbReference>
<dbReference type="InterPro" id="IPR050302">
    <property type="entry name" value="Rab_GAP_TBC_domain"/>
</dbReference>
<dbReference type="InterPro" id="IPR035969">
    <property type="entry name" value="Rab-GAP_TBC_sf"/>
</dbReference>
<evidence type="ECO:0000313" key="3">
    <source>
        <dbReference type="Proteomes" id="UP000193922"/>
    </source>
</evidence>
<dbReference type="EMBL" id="MCFD01000009">
    <property type="protein sequence ID" value="ORX68535.1"/>
    <property type="molecule type" value="Genomic_DNA"/>
</dbReference>
<dbReference type="STRING" id="61395.A0A1Y1W5A4"/>
<dbReference type="InterPro" id="IPR000195">
    <property type="entry name" value="Rab-GAP-TBC_dom"/>
</dbReference>
<dbReference type="GO" id="GO:0031267">
    <property type="term" value="F:small GTPase binding"/>
    <property type="evidence" value="ECO:0007669"/>
    <property type="project" value="TreeGrafter"/>
</dbReference>
<gene>
    <name evidence="2" type="ORF">DL89DRAFT_206508</name>
</gene>
<feature type="non-terminal residue" evidence="2">
    <location>
        <position position="1"/>
    </location>
</feature>
<dbReference type="AlphaFoldDB" id="A0A1Y1W5A4"/>
<dbReference type="GeneID" id="63800744"/>
<comment type="caution">
    <text evidence="2">The sequence shown here is derived from an EMBL/GenBank/DDBJ whole genome shotgun (WGS) entry which is preliminary data.</text>
</comment>
<dbReference type="RefSeq" id="XP_040742317.1">
    <property type="nucleotide sequence ID" value="XM_040884096.1"/>
</dbReference>
<feature type="non-terminal residue" evidence="2">
    <location>
        <position position="282"/>
    </location>
</feature>
<dbReference type="SMART" id="SM00164">
    <property type="entry name" value="TBC"/>
    <property type="match status" value="1"/>
</dbReference>
<name>A0A1Y1W5A4_9FUNG</name>
<evidence type="ECO:0000313" key="2">
    <source>
        <dbReference type="EMBL" id="ORX68535.1"/>
    </source>
</evidence>
<dbReference type="GO" id="GO:0005096">
    <property type="term" value="F:GTPase activator activity"/>
    <property type="evidence" value="ECO:0007669"/>
    <property type="project" value="TreeGrafter"/>
</dbReference>